<dbReference type="GO" id="GO:0005886">
    <property type="term" value="C:plasma membrane"/>
    <property type="evidence" value="ECO:0007669"/>
    <property type="project" value="UniProtKB-SubCell"/>
</dbReference>
<dbReference type="Pfam" id="PF02080">
    <property type="entry name" value="TrkA_C"/>
    <property type="match status" value="1"/>
</dbReference>
<dbReference type="Gene3D" id="3.30.70.1450">
    <property type="entry name" value="Regulator of K+ conductance, C-terminal domain"/>
    <property type="match status" value="1"/>
</dbReference>
<evidence type="ECO:0000259" key="3">
    <source>
        <dbReference type="PROSITE" id="PS51201"/>
    </source>
</evidence>
<gene>
    <name evidence="5" type="ORF">A2625_07925</name>
</gene>
<dbReference type="GO" id="GO:0006813">
    <property type="term" value="P:potassium ion transport"/>
    <property type="evidence" value="ECO:0007669"/>
    <property type="project" value="InterPro"/>
</dbReference>
<sequence>MRLWRQFLLPVLILLAVCIVGVVGFVTIDKFSLLEAMYMVVVTLTTVGFRPVKGMSPVGMVFDMFFILIGIILIVVVIGRALEFIVSGDFIRIRRRKLMEKKIDALKNHFVICGFGRVGHQVATEFKAWKIPFVVIDSKPETAVELEPEGIPYLIGDITSDIVLEEAGIKRAKGLIASADSDTSNVFVALSARVLNPNLYIIARASSVDAESKLKKAGANRVISPYFIGGRRIAQMATRPTAIDFLDTVLYSEHLEMEIREFQVDGGCGYAGKTLGEAQIRQKSGAYIAAIRKTDGSFNLQPVAESKIDHGDILVAIGTPKQLDLLERCLIT</sequence>
<evidence type="ECO:0008006" key="7">
    <source>
        <dbReference type="Google" id="ProtNLM"/>
    </source>
</evidence>
<dbReference type="SUPFAM" id="SSF51735">
    <property type="entry name" value="NAD(P)-binding Rossmann-fold domains"/>
    <property type="match status" value="1"/>
</dbReference>
<keyword evidence="2" id="KW-1133">Transmembrane helix</keyword>
<dbReference type="EMBL" id="METM01000026">
    <property type="protein sequence ID" value="OGB89424.1"/>
    <property type="molecule type" value="Genomic_DNA"/>
</dbReference>
<organism evidence="5 6">
    <name type="scientific">candidate division WOR-1 bacterium RIFCSPHIGHO2_01_FULL_53_15</name>
    <dbReference type="NCBI Taxonomy" id="1802564"/>
    <lineage>
        <taxon>Bacteria</taxon>
        <taxon>Bacillati</taxon>
        <taxon>Saganbacteria</taxon>
    </lineage>
</organism>
<feature type="transmembrane region" description="Helical" evidence="2">
    <location>
        <begin position="64"/>
        <end position="91"/>
    </location>
</feature>
<dbReference type="AlphaFoldDB" id="A0A1F4Q0H6"/>
<dbReference type="Proteomes" id="UP000178724">
    <property type="component" value="Unassembled WGS sequence"/>
</dbReference>
<comment type="caution">
    <text evidence="5">The sequence shown here is derived from an EMBL/GenBank/DDBJ whole genome shotgun (WGS) entry which is preliminary data.</text>
</comment>
<dbReference type="Pfam" id="PF07885">
    <property type="entry name" value="Ion_trans_2"/>
    <property type="match status" value="1"/>
</dbReference>
<dbReference type="PROSITE" id="PS51201">
    <property type="entry name" value="RCK_N"/>
    <property type="match status" value="1"/>
</dbReference>
<dbReference type="InterPro" id="IPR050721">
    <property type="entry name" value="Trk_Ktr_HKT_K-transport"/>
</dbReference>
<dbReference type="InterPro" id="IPR013099">
    <property type="entry name" value="K_chnl_dom"/>
</dbReference>
<feature type="transmembrane region" description="Helical" evidence="2">
    <location>
        <begin position="6"/>
        <end position="26"/>
    </location>
</feature>
<accession>A0A1F4Q0H6</accession>
<keyword evidence="2" id="KW-0812">Transmembrane</keyword>
<name>A0A1F4Q0H6_UNCSA</name>
<dbReference type="SUPFAM" id="SSF116726">
    <property type="entry name" value="TrkA C-terminal domain-like"/>
    <property type="match status" value="1"/>
</dbReference>
<dbReference type="PANTHER" id="PTHR43833:SF9">
    <property type="entry name" value="POTASSIUM CHANNEL PROTEIN YUGO-RELATED"/>
    <property type="match status" value="1"/>
</dbReference>
<dbReference type="GO" id="GO:0008324">
    <property type="term" value="F:monoatomic cation transmembrane transporter activity"/>
    <property type="evidence" value="ECO:0007669"/>
    <property type="project" value="InterPro"/>
</dbReference>
<dbReference type="InterPro" id="IPR036721">
    <property type="entry name" value="RCK_C_sf"/>
</dbReference>
<dbReference type="InterPro" id="IPR006037">
    <property type="entry name" value="RCK_C"/>
</dbReference>
<dbReference type="Gene3D" id="1.10.287.70">
    <property type="match status" value="1"/>
</dbReference>
<dbReference type="PROSITE" id="PS51202">
    <property type="entry name" value="RCK_C"/>
    <property type="match status" value="1"/>
</dbReference>
<evidence type="ECO:0000259" key="4">
    <source>
        <dbReference type="PROSITE" id="PS51202"/>
    </source>
</evidence>
<evidence type="ECO:0000313" key="6">
    <source>
        <dbReference type="Proteomes" id="UP000178724"/>
    </source>
</evidence>
<dbReference type="InterPro" id="IPR003148">
    <property type="entry name" value="RCK_N"/>
</dbReference>
<keyword evidence="2" id="KW-0472">Membrane</keyword>
<dbReference type="SUPFAM" id="SSF81324">
    <property type="entry name" value="Voltage-gated potassium channels"/>
    <property type="match status" value="1"/>
</dbReference>
<dbReference type="Pfam" id="PF02254">
    <property type="entry name" value="TrkA_N"/>
    <property type="match status" value="1"/>
</dbReference>
<feature type="domain" description="RCK C-terminal" evidence="4">
    <location>
        <begin position="247"/>
        <end position="332"/>
    </location>
</feature>
<feature type="domain" description="RCK N-terminal" evidence="3">
    <location>
        <begin position="107"/>
        <end position="224"/>
    </location>
</feature>
<protein>
    <recommendedName>
        <fullName evidence="7">Potassium channel protein</fullName>
    </recommendedName>
</protein>
<dbReference type="Gene3D" id="3.40.50.720">
    <property type="entry name" value="NAD(P)-binding Rossmann-like Domain"/>
    <property type="match status" value="1"/>
</dbReference>
<evidence type="ECO:0000256" key="2">
    <source>
        <dbReference type="SAM" id="Phobius"/>
    </source>
</evidence>
<evidence type="ECO:0000256" key="1">
    <source>
        <dbReference type="ARBA" id="ARBA00004651"/>
    </source>
</evidence>
<proteinExistence type="predicted"/>
<reference evidence="5 6" key="1">
    <citation type="journal article" date="2016" name="Nat. Commun.">
        <title>Thousands of microbial genomes shed light on interconnected biogeochemical processes in an aquifer system.</title>
        <authorList>
            <person name="Anantharaman K."/>
            <person name="Brown C.T."/>
            <person name="Hug L.A."/>
            <person name="Sharon I."/>
            <person name="Castelle C.J."/>
            <person name="Probst A.J."/>
            <person name="Thomas B.C."/>
            <person name="Singh A."/>
            <person name="Wilkins M.J."/>
            <person name="Karaoz U."/>
            <person name="Brodie E.L."/>
            <person name="Williams K.H."/>
            <person name="Hubbard S.S."/>
            <person name="Banfield J.F."/>
        </authorList>
    </citation>
    <scope>NUCLEOTIDE SEQUENCE [LARGE SCALE GENOMIC DNA]</scope>
</reference>
<comment type="subcellular location">
    <subcellularLocation>
        <location evidence="1">Cell membrane</location>
        <topology evidence="1">Multi-pass membrane protein</topology>
    </subcellularLocation>
</comment>
<dbReference type="PANTHER" id="PTHR43833">
    <property type="entry name" value="POTASSIUM CHANNEL PROTEIN 2-RELATED-RELATED"/>
    <property type="match status" value="1"/>
</dbReference>
<evidence type="ECO:0000313" key="5">
    <source>
        <dbReference type="EMBL" id="OGB89424.1"/>
    </source>
</evidence>
<dbReference type="InterPro" id="IPR036291">
    <property type="entry name" value="NAD(P)-bd_dom_sf"/>
</dbReference>